<evidence type="ECO:0000256" key="1">
    <source>
        <dbReference type="ARBA" id="ARBA00004651"/>
    </source>
</evidence>
<comment type="subcellular location">
    <subcellularLocation>
        <location evidence="1">Cell membrane</location>
        <topology evidence="1">Multi-pass membrane protein</topology>
    </subcellularLocation>
</comment>
<evidence type="ECO:0000313" key="8">
    <source>
        <dbReference type="EMBL" id="PIS43107.1"/>
    </source>
</evidence>
<feature type="transmembrane region" description="Helical" evidence="7">
    <location>
        <begin position="360"/>
        <end position="379"/>
    </location>
</feature>
<feature type="transmembrane region" description="Helical" evidence="7">
    <location>
        <begin position="335"/>
        <end position="354"/>
    </location>
</feature>
<feature type="transmembrane region" description="Helical" evidence="7">
    <location>
        <begin position="208"/>
        <end position="229"/>
    </location>
</feature>
<dbReference type="PANTHER" id="PTHR23517">
    <property type="entry name" value="RESISTANCE PROTEIN MDTM, PUTATIVE-RELATED-RELATED"/>
    <property type="match status" value="1"/>
</dbReference>
<feature type="transmembrane region" description="Helical" evidence="7">
    <location>
        <begin position="39"/>
        <end position="62"/>
    </location>
</feature>
<feature type="transmembrane region" description="Helical" evidence="7">
    <location>
        <begin position="69"/>
        <end position="87"/>
    </location>
</feature>
<keyword evidence="5 7" id="KW-1133">Transmembrane helix</keyword>
<keyword evidence="2" id="KW-0813">Transport</keyword>
<evidence type="ECO:0000256" key="5">
    <source>
        <dbReference type="ARBA" id="ARBA00022989"/>
    </source>
</evidence>
<evidence type="ECO:0000256" key="7">
    <source>
        <dbReference type="SAM" id="Phobius"/>
    </source>
</evidence>
<dbReference type="InterPro" id="IPR036259">
    <property type="entry name" value="MFS_trans_sf"/>
</dbReference>
<dbReference type="EMBL" id="PEXU01000001">
    <property type="protein sequence ID" value="PIS43107.1"/>
    <property type="molecule type" value="Genomic_DNA"/>
</dbReference>
<dbReference type="SUPFAM" id="SSF103473">
    <property type="entry name" value="MFS general substrate transporter"/>
    <property type="match status" value="1"/>
</dbReference>
<sequence length="396" mass="45745">MSNTKSLKILYWLGFFMAISIAFPSYIKSSFLESFVNLNRIGLFFVGSSLFALIAINFFPYYIKKFTNYRLAIIMLVTQILGVMLLITTHSAFWAFVFFIIIEVTTYLIFINMDVFVERFTANPTTGRIRTLYFTFINLGWLLSPLAVGYLVGKENYRLVYLIAIIFQTIVLIIMLANRKRLEDHLQYEHHPTGATMKYILNNSNLRGIFAIAFLLELFYVVAVIYIPIYLHQYIGFDWKTIGTIFTFMLIPFVVLEIPAGRIADRYSGEKKILVIGFMILIALVTLFFLIKSTNPLIWGLVLFLSRCGAALIESMRESYFFKIVDVKDIDYINFFRNVSPLAYLIVSGLSILVLRFFPLQVLFLFLAIILLSGFYFVGSLKKIITKEKNEGHAKR</sequence>
<dbReference type="AlphaFoldDB" id="A0A2H0YX89"/>
<feature type="transmembrane region" description="Helical" evidence="7">
    <location>
        <begin position="297"/>
        <end position="314"/>
    </location>
</feature>
<protein>
    <recommendedName>
        <fullName evidence="10">Major facilitator superfamily (MFS) profile domain-containing protein</fullName>
    </recommendedName>
</protein>
<feature type="transmembrane region" description="Helical" evidence="7">
    <location>
        <begin position="9"/>
        <end position="27"/>
    </location>
</feature>
<evidence type="ECO:0000256" key="6">
    <source>
        <dbReference type="ARBA" id="ARBA00023136"/>
    </source>
</evidence>
<dbReference type="GO" id="GO:0005886">
    <property type="term" value="C:plasma membrane"/>
    <property type="evidence" value="ECO:0007669"/>
    <property type="project" value="UniProtKB-SubCell"/>
</dbReference>
<feature type="transmembrane region" description="Helical" evidence="7">
    <location>
        <begin position="93"/>
        <end position="111"/>
    </location>
</feature>
<evidence type="ECO:0008006" key="10">
    <source>
        <dbReference type="Google" id="ProtNLM"/>
    </source>
</evidence>
<dbReference type="InterPro" id="IPR011701">
    <property type="entry name" value="MFS"/>
</dbReference>
<evidence type="ECO:0000256" key="4">
    <source>
        <dbReference type="ARBA" id="ARBA00022692"/>
    </source>
</evidence>
<reference evidence="8 9" key="1">
    <citation type="submission" date="2017-09" db="EMBL/GenBank/DDBJ databases">
        <title>Depth-based differentiation of microbial function through sediment-hosted aquifers and enrichment of novel symbionts in the deep terrestrial subsurface.</title>
        <authorList>
            <person name="Probst A.J."/>
            <person name="Ladd B."/>
            <person name="Jarett J.K."/>
            <person name="Geller-Mcgrath D.E."/>
            <person name="Sieber C.M."/>
            <person name="Emerson J.B."/>
            <person name="Anantharaman K."/>
            <person name="Thomas B.C."/>
            <person name="Malmstrom R."/>
            <person name="Stieglmeier M."/>
            <person name="Klingl A."/>
            <person name="Woyke T."/>
            <person name="Ryan C.M."/>
            <person name="Banfield J.F."/>
        </authorList>
    </citation>
    <scope>NUCLEOTIDE SEQUENCE [LARGE SCALE GENOMIC DNA]</scope>
    <source>
        <strain evidence="8">CG08_land_8_20_14_0_20_40_16</strain>
    </source>
</reference>
<comment type="caution">
    <text evidence="8">The sequence shown here is derived from an EMBL/GenBank/DDBJ whole genome shotgun (WGS) entry which is preliminary data.</text>
</comment>
<accession>A0A2H0YX89</accession>
<organism evidence="8 9">
    <name type="scientific">Candidatus Kerfeldbacteria bacterium CG08_land_8_20_14_0_20_40_16</name>
    <dbReference type="NCBI Taxonomy" id="2014244"/>
    <lineage>
        <taxon>Bacteria</taxon>
        <taxon>Candidatus Kerfeldiibacteriota</taxon>
    </lineage>
</organism>
<dbReference type="PANTHER" id="PTHR23517:SF3">
    <property type="entry name" value="INTEGRAL MEMBRANE TRANSPORT PROTEIN"/>
    <property type="match status" value="1"/>
</dbReference>
<dbReference type="Proteomes" id="UP000231542">
    <property type="component" value="Unassembled WGS sequence"/>
</dbReference>
<dbReference type="InterPro" id="IPR050171">
    <property type="entry name" value="MFS_Transporters"/>
</dbReference>
<feature type="transmembrane region" description="Helical" evidence="7">
    <location>
        <begin position="132"/>
        <end position="153"/>
    </location>
</feature>
<evidence type="ECO:0000256" key="3">
    <source>
        <dbReference type="ARBA" id="ARBA00022475"/>
    </source>
</evidence>
<feature type="transmembrane region" description="Helical" evidence="7">
    <location>
        <begin position="273"/>
        <end position="291"/>
    </location>
</feature>
<proteinExistence type="predicted"/>
<evidence type="ECO:0000313" key="9">
    <source>
        <dbReference type="Proteomes" id="UP000231542"/>
    </source>
</evidence>
<keyword evidence="6 7" id="KW-0472">Membrane</keyword>
<keyword evidence="4 7" id="KW-0812">Transmembrane</keyword>
<feature type="transmembrane region" description="Helical" evidence="7">
    <location>
        <begin position="159"/>
        <end position="177"/>
    </location>
</feature>
<evidence type="ECO:0000256" key="2">
    <source>
        <dbReference type="ARBA" id="ARBA00022448"/>
    </source>
</evidence>
<dbReference type="Gene3D" id="1.20.1250.20">
    <property type="entry name" value="MFS general substrate transporter like domains"/>
    <property type="match status" value="2"/>
</dbReference>
<feature type="transmembrane region" description="Helical" evidence="7">
    <location>
        <begin position="241"/>
        <end position="261"/>
    </location>
</feature>
<keyword evidence="3" id="KW-1003">Cell membrane</keyword>
<gene>
    <name evidence="8" type="ORF">COT24_00060</name>
</gene>
<dbReference type="Pfam" id="PF07690">
    <property type="entry name" value="MFS_1"/>
    <property type="match status" value="1"/>
</dbReference>
<name>A0A2H0YX89_9BACT</name>
<dbReference type="GO" id="GO:0022857">
    <property type="term" value="F:transmembrane transporter activity"/>
    <property type="evidence" value="ECO:0007669"/>
    <property type="project" value="InterPro"/>
</dbReference>